<dbReference type="InterPro" id="IPR002611">
    <property type="entry name" value="IstB_ATP-bd"/>
</dbReference>
<reference evidence="2 3" key="1">
    <citation type="submission" date="2017-04" db="EMBL/GenBank/DDBJ databases">
        <title>Bacillus krulwichiae AM31D Genome sequencing and assembly.</title>
        <authorList>
            <person name="Krulwich T.A."/>
            <person name="Anastor L."/>
            <person name="Ehrlich R."/>
            <person name="Ehrlich G.D."/>
            <person name="Janto B."/>
        </authorList>
    </citation>
    <scope>NUCLEOTIDE SEQUENCE [LARGE SCALE GENOMIC DNA]</scope>
    <source>
        <strain evidence="2 3">AM31D</strain>
    </source>
</reference>
<keyword evidence="3" id="KW-1185">Reference proteome</keyword>
<dbReference type="GO" id="GO:0005524">
    <property type="term" value="F:ATP binding"/>
    <property type="evidence" value="ECO:0007669"/>
    <property type="project" value="InterPro"/>
</dbReference>
<dbReference type="InterPro" id="IPR027417">
    <property type="entry name" value="P-loop_NTPase"/>
</dbReference>
<evidence type="ECO:0000259" key="1">
    <source>
        <dbReference type="SMART" id="SM00382"/>
    </source>
</evidence>
<protein>
    <submittedName>
        <fullName evidence="2">DNA replication protein DnaC</fullName>
    </submittedName>
</protein>
<evidence type="ECO:0000313" key="3">
    <source>
        <dbReference type="Proteomes" id="UP000193006"/>
    </source>
</evidence>
<dbReference type="SUPFAM" id="SSF52540">
    <property type="entry name" value="P-loop containing nucleoside triphosphate hydrolases"/>
    <property type="match status" value="1"/>
</dbReference>
<dbReference type="AlphaFoldDB" id="A0A1X9MB26"/>
<dbReference type="SMART" id="SM00382">
    <property type="entry name" value="AAA"/>
    <property type="match status" value="1"/>
</dbReference>
<accession>A0A1X9MB26</accession>
<dbReference type="PANTHER" id="PTHR30050">
    <property type="entry name" value="CHROMOSOMAL REPLICATION INITIATOR PROTEIN DNAA"/>
    <property type="match status" value="1"/>
</dbReference>
<sequence>MTDTTSTRNFPKISSERCQGIQNGQACNRFLFIIDGKKTCPACDVFAEENRKLEDASIQAWHRKETDKTMAVFNQESLVNERLKKVTFESYEPLNPVLEKAKRAMIRYAENFSKDNPVPLILKGEYGLGKSHLAYATAKEIAKKGYTCIFISVPKLLTKIKGSYDRGSETSELELLEALEKVDCLVLDDIGAEQTKLTREGEVSWSTSKLFEIIDARIGKHTIFTTNLDDNQMKKHLGPRNFSRLMEDVHPIKLIGEDYRLRRFKD</sequence>
<dbReference type="GO" id="GO:0006260">
    <property type="term" value="P:DNA replication"/>
    <property type="evidence" value="ECO:0007669"/>
    <property type="project" value="TreeGrafter"/>
</dbReference>
<feature type="domain" description="AAA+ ATPase" evidence="1">
    <location>
        <begin position="116"/>
        <end position="256"/>
    </location>
</feature>
<dbReference type="CDD" id="cd00009">
    <property type="entry name" value="AAA"/>
    <property type="match status" value="1"/>
</dbReference>
<dbReference type="EMBL" id="CP020814">
    <property type="protein sequence ID" value="ARK28761.1"/>
    <property type="molecule type" value="Genomic_DNA"/>
</dbReference>
<proteinExistence type="predicted"/>
<dbReference type="Gene3D" id="3.40.50.300">
    <property type="entry name" value="P-loop containing nucleotide triphosphate hydrolases"/>
    <property type="match status" value="1"/>
</dbReference>
<dbReference type="Pfam" id="PF01695">
    <property type="entry name" value="IstB_IS21"/>
    <property type="match status" value="1"/>
</dbReference>
<name>A0A1X9MB26_9BACI</name>
<evidence type="ECO:0000313" key="2">
    <source>
        <dbReference type="EMBL" id="ARK28761.1"/>
    </source>
</evidence>
<organism evidence="2 3">
    <name type="scientific">Halalkalibacter krulwichiae</name>
    <dbReference type="NCBI Taxonomy" id="199441"/>
    <lineage>
        <taxon>Bacteria</taxon>
        <taxon>Bacillati</taxon>
        <taxon>Bacillota</taxon>
        <taxon>Bacilli</taxon>
        <taxon>Bacillales</taxon>
        <taxon>Bacillaceae</taxon>
        <taxon>Halalkalibacter</taxon>
    </lineage>
</organism>
<dbReference type="InterPro" id="IPR003593">
    <property type="entry name" value="AAA+_ATPase"/>
</dbReference>
<dbReference type="STRING" id="199441.BkAM31D_02240"/>
<dbReference type="KEGG" id="bkw:BkAM31D_02240"/>
<dbReference type="Proteomes" id="UP000193006">
    <property type="component" value="Chromosome"/>
</dbReference>
<dbReference type="PANTHER" id="PTHR30050:SF4">
    <property type="entry name" value="ATP-BINDING PROTEIN RV3427C IN INSERTION SEQUENCE-RELATED"/>
    <property type="match status" value="1"/>
</dbReference>
<gene>
    <name evidence="2" type="primary">dnaC_1</name>
    <name evidence="2" type="ORF">BkAM31D_02240</name>
</gene>